<dbReference type="VEuPathDB" id="FungiDB:RhiirFUN_005657"/>
<evidence type="ECO:0008006" key="4">
    <source>
        <dbReference type="Google" id="ProtNLM"/>
    </source>
</evidence>
<sequence>MFVDDMAVLLPNAVPGPLVRLMTDWTNFTHAEAQSGSNVGPSSPPFSQPKSSLPLDVIEEIKKQLKDIAKQLKDFDEKDDTPSYAPNSYSNDAGWDYHQDTEDNNNNNSSFSPIPIDPNFSIMDTFPDASFFTLNLNSIFFSRHAPLPNRVNLGGSPNDSSRLRQEISLVSHTQQSLSNQLGSILEKLENFTPDSAINFHSLPPSFPTQFFDTSPDQFNRELNFSNILRIAYIPPFSGLNNRLISECHSTLISWITAACSTGAHVLLGGDLNAEFDSYLKNISDPTISSPINSLFRYLHSHHFDNLCAFDSSSSPLPIFQSSNSNYLSRLNYFWTSPAFPATYLWSYILDSSDTFSSDHFLLIGFFDFLNIRDLHTPSYLKQRSRFRTEFNVHAALPEQKILFAAEVDSGLKQFKFSNGDGHLNNDWHQLKSALLNAARRAFPKRVILLNKPQAIPFELRPIIHLSHKLNHYISSFFKYFSISDLYSSWNRFFLSFYNEFIELFPDQNALIDVLPTPSTIYSVFITSHLDFPMFLKKF</sequence>
<accession>A0A2N1MJ01</accession>
<protein>
    <recommendedName>
        <fullName evidence="4">Endonuclease/exonuclease/phosphatase domain-containing protein</fullName>
    </recommendedName>
</protein>
<gene>
    <name evidence="2" type="ORF">RhiirC2_791556</name>
</gene>
<dbReference type="VEuPathDB" id="FungiDB:FUN_023072"/>
<feature type="region of interest" description="Disordered" evidence="1">
    <location>
        <begin position="32"/>
        <end position="51"/>
    </location>
</feature>
<dbReference type="SUPFAM" id="SSF56219">
    <property type="entry name" value="DNase I-like"/>
    <property type="match status" value="1"/>
</dbReference>
<dbReference type="VEuPathDB" id="FungiDB:RhiirA1_474087"/>
<comment type="caution">
    <text evidence="2">The sequence shown here is derived from an EMBL/GenBank/DDBJ whole genome shotgun (WGS) entry which is preliminary data.</text>
</comment>
<feature type="region of interest" description="Disordered" evidence="1">
    <location>
        <begin position="73"/>
        <end position="110"/>
    </location>
</feature>
<dbReference type="InterPro" id="IPR036691">
    <property type="entry name" value="Endo/exonu/phosph_ase_sf"/>
</dbReference>
<dbReference type="EMBL" id="LLXL01002163">
    <property type="protein sequence ID" value="PKK61614.1"/>
    <property type="molecule type" value="Genomic_DNA"/>
</dbReference>
<dbReference type="Proteomes" id="UP000233469">
    <property type="component" value="Unassembled WGS sequence"/>
</dbReference>
<reference evidence="2 3" key="1">
    <citation type="submission" date="2016-04" db="EMBL/GenBank/DDBJ databases">
        <title>Genome analyses suggest a sexual origin of heterokaryosis in a supposedly ancient asexual fungus.</title>
        <authorList>
            <person name="Ropars J."/>
            <person name="Sedzielewska K."/>
            <person name="Noel J."/>
            <person name="Charron P."/>
            <person name="Farinelli L."/>
            <person name="Marton T."/>
            <person name="Kruger M."/>
            <person name="Pelin A."/>
            <person name="Brachmann A."/>
            <person name="Corradi N."/>
        </authorList>
    </citation>
    <scope>NUCLEOTIDE SEQUENCE [LARGE SCALE GENOMIC DNA]</scope>
    <source>
        <strain evidence="2 3">C2</strain>
    </source>
</reference>
<organism evidence="2 3">
    <name type="scientific">Rhizophagus irregularis</name>
    <dbReference type="NCBI Taxonomy" id="588596"/>
    <lineage>
        <taxon>Eukaryota</taxon>
        <taxon>Fungi</taxon>
        <taxon>Fungi incertae sedis</taxon>
        <taxon>Mucoromycota</taxon>
        <taxon>Glomeromycotina</taxon>
        <taxon>Glomeromycetes</taxon>
        <taxon>Glomerales</taxon>
        <taxon>Glomeraceae</taxon>
        <taxon>Rhizophagus</taxon>
    </lineage>
</organism>
<evidence type="ECO:0000313" key="3">
    <source>
        <dbReference type="Proteomes" id="UP000233469"/>
    </source>
</evidence>
<evidence type="ECO:0000256" key="1">
    <source>
        <dbReference type="SAM" id="MobiDB-lite"/>
    </source>
</evidence>
<proteinExistence type="predicted"/>
<reference evidence="2 3" key="2">
    <citation type="submission" date="2017-10" db="EMBL/GenBank/DDBJ databases">
        <title>Extensive intraspecific genome diversity in a model arbuscular mycorrhizal fungus.</title>
        <authorList>
            <person name="Chen E.C.H."/>
            <person name="Morin E."/>
            <person name="Baudet D."/>
            <person name="Noel J."/>
            <person name="Ndikumana S."/>
            <person name="Charron P."/>
            <person name="St-Onge C."/>
            <person name="Giorgi J."/>
            <person name="Grigoriev I.V."/>
            <person name="Roux C."/>
            <person name="Martin F.M."/>
            <person name="Corradi N."/>
        </authorList>
    </citation>
    <scope>NUCLEOTIDE SEQUENCE [LARGE SCALE GENOMIC DNA]</scope>
    <source>
        <strain evidence="2 3">C2</strain>
    </source>
</reference>
<dbReference type="Gene3D" id="3.60.10.10">
    <property type="entry name" value="Endonuclease/exonuclease/phosphatase"/>
    <property type="match status" value="1"/>
</dbReference>
<dbReference type="AlphaFoldDB" id="A0A2N1MJ01"/>
<dbReference type="VEuPathDB" id="FungiDB:FUN_024251"/>
<evidence type="ECO:0000313" key="2">
    <source>
        <dbReference type="EMBL" id="PKK61614.1"/>
    </source>
</evidence>
<name>A0A2N1MJ01_9GLOM</name>
<dbReference type="VEuPathDB" id="FungiDB:RhiirFUN_015705"/>